<sequence>MDTSKTTKEQIINAFQSRHATKEFDASQIVASEDMNFILETAHLSPSSFGFEPWHFIVVQDKELRELLKPVAWGAPLKLDTASHFVLGLSMKAPMTKWDSDYIMHMMKDVKQLPEDVIEMYSKFYREFQERDFALDTDKKLFDWASKQTYIALGNMMTSAALIGIDSCPIEGFHQEKAEALLKEKFGVDTDKYGLSYMVAFGYRKETPAHGKSRRNIDSIVTWK</sequence>
<dbReference type="InterPro" id="IPR000415">
    <property type="entry name" value="Nitroreductase-like"/>
</dbReference>
<dbReference type="PANTHER" id="PTHR23026:SF125">
    <property type="entry name" value="OXYGEN-INSENSITIVE NAD(P)H NITROREDUCTASE"/>
    <property type="match status" value="1"/>
</dbReference>
<dbReference type="Gene3D" id="3.40.109.10">
    <property type="entry name" value="NADH Oxidase"/>
    <property type="match status" value="1"/>
</dbReference>
<dbReference type="AlphaFoldDB" id="A0A923SGD6"/>
<reference evidence="9 10" key="1">
    <citation type="submission" date="2020-08" db="EMBL/GenBank/DDBJ databases">
        <title>Description of novel Flavobacterium F-392 isolate.</title>
        <authorList>
            <person name="Saticioglu I.B."/>
            <person name="Duman M."/>
            <person name="Altun S."/>
        </authorList>
    </citation>
    <scope>NUCLEOTIDE SEQUENCE [LARGE SCALE GENOMIC DNA]</scope>
    <source>
        <strain evidence="9 10">F-392</strain>
    </source>
</reference>
<comment type="cofactor">
    <cofactor evidence="1">
        <name>FMN</name>
        <dbReference type="ChEBI" id="CHEBI:58210"/>
    </cofactor>
</comment>
<dbReference type="GO" id="GO:0005829">
    <property type="term" value="C:cytosol"/>
    <property type="evidence" value="ECO:0007669"/>
    <property type="project" value="TreeGrafter"/>
</dbReference>
<dbReference type="GO" id="GO:0046857">
    <property type="term" value="F:oxidoreductase activity, acting on other nitrogenous compounds as donors, with NAD or NADP as acceptor"/>
    <property type="evidence" value="ECO:0007669"/>
    <property type="project" value="TreeGrafter"/>
</dbReference>
<evidence type="ECO:0000313" key="10">
    <source>
        <dbReference type="Proteomes" id="UP000641454"/>
    </source>
</evidence>
<dbReference type="InterPro" id="IPR029479">
    <property type="entry name" value="Nitroreductase"/>
</dbReference>
<accession>A0A923SGD6</accession>
<evidence type="ECO:0000256" key="5">
    <source>
        <dbReference type="ARBA" id="ARBA00022857"/>
    </source>
</evidence>
<evidence type="ECO:0000256" key="4">
    <source>
        <dbReference type="ARBA" id="ARBA00022643"/>
    </source>
</evidence>
<keyword evidence="10" id="KW-1185">Reference proteome</keyword>
<keyword evidence="3" id="KW-0285">Flavoprotein</keyword>
<dbReference type="Proteomes" id="UP000641454">
    <property type="component" value="Unassembled WGS sequence"/>
</dbReference>
<comment type="caution">
    <text evidence="9">The sequence shown here is derived from an EMBL/GenBank/DDBJ whole genome shotgun (WGS) entry which is preliminary data.</text>
</comment>
<evidence type="ECO:0000256" key="6">
    <source>
        <dbReference type="ARBA" id="ARBA00023002"/>
    </source>
</evidence>
<keyword evidence="6" id="KW-0560">Oxidoreductase</keyword>
<comment type="similarity">
    <text evidence="2">Belongs to the nitroreductase family.</text>
</comment>
<name>A0A923SGD6_9FLAO</name>
<evidence type="ECO:0000256" key="3">
    <source>
        <dbReference type="ARBA" id="ARBA00022630"/>
    </source>
</evidence>
<dbReference type="SUPFAM" id="SSF55469">
    <property type="entry name" value="FMN-dependent nitroreductase-like"/>
    <property type="match status" value="1"/>
</dbReference>
<keyword evidence="5" id="KW-0521">NADP</keyword>
<evidence type="ECO:0000256" key="2">
    <source>
        <dbReference type="ARBA" id="ARBA00007118"/>
    </source>
</evidence>
<dbReference type="GO" id="GO:0046256">
    <property type="term" value="P:2,4,6-trinitrotoluene catabolic process"/>
    <property type="evidence" value="ECO:0007669"/>
    <property type="project" value="TreeGrafter"/>
</dbReference>
<evidence type="ECO:0000259" key="8">
    <source>
        <dbReference type="Pfam" id="PF00881"/>
    </source>
</evidence>
<dbReference type="Pfam" id="PF00881">
    <property type="entry name" value="Nitroreductase"/>
    <property type="match status" value="1"/>
</dbReference>
<organism evidence="9 10">
    <name type="scientific">Flavobacterium muglaense</name>
    <dbReference type="NCBI Taxonomy" id="2764716"/>
    <lineage>
        <taxon>Bacteria</taxon>
        <taxon>Pseudomonadati</taxon>
        <taxon>Bacteroidota</taxon>
        <taxon>Flavobacteriia</taxon>
        <taxon>Flavobacteriales</taxon>
        <taxon>Flavobacteriaceae</taxon>
        <taxon>Flavobacterium</taxon>
    </lineage>
</organism>
<evidence type="ECO:0000256" key="7">
    <source>
        <dbReference type="ARBA" id="ARBA00023027"/>
    </source>
</evidence>
<dbReference type="InterPro" id="IPR050627">
    <property type="entry name" value="Nitroreductase/BluB"/>
</dbReference>
<evidence type="ECO:0000256" key="1">
    <source>
        <dbReference type="ARBA" id="ARBA00001917"/>
    </source>
</evidence>
<proteinExistence type="inferred from homology"/>
<dbReference type="InterPro" id="IPR033878">
    <property type="entry name" value="NfsB-like"/>
</dbReference>
<dbReference type="CDD" id="cd02149">
    <property type="entry name" value="NfsB-like"/>
    <property type="match status" value="1"/>
</dbReference>
<keyword evidence="7" id="KW-0520">NAD</keyword>
<gene>
    <name evidence="9" type="ORF">H8R25_09085</name>
</gene>
<protein>
    <submittedName>
        <fullName evidence="9">NAD(P)H-dependent oxidoreductase</fullName>
    </submittedName>
</protein>
<dbReference type="EMBL" id="JACRUL010000018">
    <property type="protein sequence ID" value="MBC5844589.1"/>
    <property type="molecule type" value="Genomic_DNA"/>
</dbReference>
<evidence type="ECO:0000313" key="9">
    <source>
        <dbReference type="EMBL" id="MBC5844589.1"/>
    </source>
</evidence>
<keyword evidence="4" id="KW-0288">FMN</keyword>
<dbReference type="PANTHER" id="PTHR23026">
    <property type="entry name" value="NADPH NITROREDUCTASE"/>
    <property type="match status" value="1"/>
</dbReference>
<dbReference type="RefSeq" id="WP_187018254.1">
    <property type="nucleotide sequence ID" value="NZ_JACRUK010000018.1"/>
</dbReference>
<feature type="domain" description="Nitroreductase" evidence="8">
    <location>
        <begin position="17"/>
        <end position="203"/>
    </location>
</feature>